<dbReference type="PANTHER" id="PTHR43065">
    <property type="entry name" value="SENSOR HISTIDINE KINASE"/>
    <property type="match status" value="1"/>
</dbReference>
<feature type="domain" description="Histidine kinase" evidence="9">
    <location>
        <begin position="443"/>
        <end position="664"/>
    </location>
</feature>
<accession>A0A125QDZ3</accession>
<dbReference type="GO" id="GO:0000155">
    <property type="term" value="F:phosphorelay sensor kinase activity"/>
    <property type="evidence" value="ECO:0007669"/>
    <property type="project" value="InterPro"/>
</dbReference>
<reference evidence="10 11" key="1">
    <citation type="submission" date="2015-05" db="EMBL/GenBank/DDBJ databases">
        <title>A genomic and transcriptomic approach to investigate the blue pigment phenotype in Pseudomonas fluorescens.</title>
        <authorList>
            <person name="Andreani N.A."/>
            <person name="Cardazzo B."/>
        </authorList>
    </citation>
    <scope>NUCLEOTIDE SEQUENCE [LARGE SCALE GENOMIC DNA]</scope>
    <source>
        <strain evidence="10 11">Ps_40</strain>
    </source>
</reference>
<keyword evidence="6 10" id="KW-0418">Kinase</keyword>
<dbReference type="PATRIC" id="fig|294.195.peg.3783"/>
<dbReference type="PROSITE" id="PS50109">
    <property type="entry name" value="HIS_KIN"/>
    <property type="match status" value="1"/>
</dbReference>
<keyword evidence="4 10" id="KW-0808">Transferase</keyword>
<dbReference type="PANTHER" id="PTHR43065:SF10">
    <property type="entry name" value="PEROXIDE STRESS-ACTIVATED HISTIDINE KINASE MAK3"/>
    <property type="match status" value="1"/>
</dbReference>
<dbReference type="PRINTS" id="PR00344">
    <property type="entry name" value="BCTRLSENSOR"/>
</dbReference>
<evidence type="ECO:0000313" key="11">
    <source>
        <dbReference type="Proteomes" id="UP000063434"/>
    </source>
</evidence>
<dbReference type="SUPFAM" id="SSF55874">
    <property type="entry name" value="ATPase domain of HSP90 chaperone/DNA topoisomerase II/histidine kinase"/>
    <property type="match status" value="1"/>
</dbReference>
<dbReference type="GO" id="GO:0005524">
    <property type="term" value="F:ATP binding"/>
    <property type="evidence" value="ECO:0007669"/>
    <property type="project" value="UniProtKB-KW"/>
</dbReference>
<evidence type="ECO:0000256" key="8">
    <source>
        <dbReference type="ARBA" id="ARBA00023012"/>
    </source>
</evidence>
<evidence type="ECO:0000256" key="1">
    <source>
        <dbReference type="ARBA" id="ARBA00000085"/>
    </source>
</evidence>
<evidence type="ECO:0000256" key="3">
    <source>
        <dbReference type="ARBA" id="ARBA00022553"/>
    </source>
</evidence>
<name>A0A125QDZ3_PSEFL</name>
<dbReference type="Proteomes" id="UP000063434">
    <property type="component" value="Unassembled WGS sequence"/>
</dbReference>
<dbReference type="Gene3D" id="1.10.287.130">
    <property type="match status" value="1"/>
</dbReference>
<dbReference type="InterPro" id="IPR004358">
    <property type="entry name" value="Sig_transdc_His_kin-like_C"/>
</dbReference>
<protein>
    <recommendedName>
        <fullName evidence="2">histidine kinase</fullName>
        <ecNumber evidence="2">2.7.13.3</ecNumber>
    </recommendedName>
</protein>
<sequence>MIFETVINSWMEPATESKVNRTFSNNGRRLLGSKGIGRFAASRLGELMTLSTSAISIDKKHVEITTLRIDWKKFDGERYLDQVPIQIKRSIRDLDYPTGTCIRIRELRDKWVSNEILELYRELRRLISPIQKNTTNPANENANNLLSFDIFLDLCSLDKKLLPTSIFNESENGPLKILPAPILDSADYEVTGRFDKFGKFTGEMKFNALGEPFSEPIEDFFSLEDEEGLAACGELEIRLLIFDREAASIDALISRAGLEGYGKRAARQILDDMAGVGIYRDNFRIRPYGDKDQDWLGLSRRRVDNPSIRLSPNQIAGFISIAEEEDSGLIERSSREGLEANGSYKRLQQLITSLLGSSVEPMRRKVREGTGKGKRKPRHDSFIEAAEFTWKEKILSEIPASKRDDARVIIESAQEELKRRIIEQIEHERFLEARATLGKIIAEVLHELRSPLKSISGLLRHLSFDWKKIATPTTEEPELKAKYSTRIIENTKQAKRMEKLLLQLDPLATKRSGPMTVHDAYDAIISSIEVLKFKATESGINLIFEAEKGYNYIGHGDELQTSIINLIDNSLFWLTKSKSISPIVKISLYRNGQNIIIRAEDNGPGIKDSYKQSIFEAGFTTKVSEGQGLGLAISKESLARIGGTIELKNTESGCTFEITIKEVKNV</sequence>
<dbReference type="InterPro" id="IPR003594">
    <property type="entry name" value="HATPase_dom"/>
</dbReference>
<dbReference type="EMBL" id="LCYC01000048">
    <property type="protein sequence ID" value="KWV73419.1"/>
    <property type="molecule type" value="Genomic_DNA"/>
</dbReference>
<evidence type="ECO:0000256" key="5">
    <source>
        <dbReference type="ARBA" id="ARBA00022741"/>
    </source>
</evidence>
<dbReference type="InterPro" id="IPR036097">
    <property type="entry name" value="HisK_dim/P_sf"/>
</dbReference>
<dbReference type="Gene3D" id="3.30.565.10">
    <property type="entry name" value="Histidine kinase-like ATPase, C-terminal domain"/>
    <property type="match status" value="2"/>
</dbReference>
<dbReference type="Pfam" id="PF02518">
    <property type="entry name" value="HATPase_c"/>
    <property type="match status" value="1"/>
</dbReference>
<keyword evidence="7" id="KW-0067">ATP-binding</keyword>
<organism evidence="10 11">
    <name type="scientific">Pseudomonas fluorescens</name>
    <dbReference type="NCBI Taxonomy" id="294"/>
    <lineage>
        <taxon>Bacteria</taxon>
        <taxon>Pseudomonadati</taxon>
        <taxon>Pseudomonadota</taxon>
        <taxon>Gammaproteobacteria</taxon>
        <taxon>Pseudomonadales</taxon>
        <taxon>Pseudomonadaceae</taxon>
        <taxon>Pseudomonas</taxon>
    </lineage>
</organism>
<dbReference type="InterPro" id="IPR036890">
    <property type="entry name" value="HATPase_C_sf"/>
</dbReference>
<dbReference type="EC" id="2.7.13.3" evidence="2"/>
<keyword evidence="3" id="KW-0597">Phosphoprotein</keyword>
<dbReference type="InterPro" id="IPR005467">
    <property type="entry name" value="His_kinase_dom"/>
</dbReference>
<gene>
    <name evidence="10" type="primary">senX3_1</name>
    <name evidence="10" type="ORF">PFL603g_03529</name>
</gene>
<evidence type="ECO:0000256" key="6">
    <source>
        <dbReference type="ARBA" id="ARBA00022777"/>
    </source>
</evidence>
<comment type="catalytic activity">
    <reaction evidence="1">
        <text>ATP + protein L-histidine = ADP + protein N-phospho-L-histidine.</text>
        <dbReference type="EC" id="2.7.13.3"/>
    </reaction>
</comment>
<evidence type="ECO:0000313" key="10">
    <source>
        <dbReference type="EMBL" id="KWV73419.1"/>
    </source>
</evidence>
<keyword evidence="8" id="KW-0902">Two-component regulatory system</keyword>
<proteinExistence type="predicted"/>
<dbReference type="AlphaFoldDB" id="A0A125QDZ3"/>
<evidence type="ECO:0000259" key="9">
    <source>
        <dbReference type="PROSITE" id="PS50109"/>
    </source>
</evidence>
<dbReference type="SMART" id="SM00387">
    <property type="entry name" value="HATPase_c"/>
    <property type="match status" value="1"/>
</dbReference>
<keyword evidence="5" id="KW-0547">Nucleotide-binding</keyword>
<evidence type="ECO:0000256" key="7">
    <source>
        <dbReference type="ARBA" id="ARBA00022840"/>
    </source>
</evidence>
<evidence type="ECO:0000256" key="4">
    <source>
        <dbReference type="ARBA" id="ARBA00022679"/>
    </source>
</evidence>
<evidence type="ECO:0000256" key="2">
    <source>
        <dbReference type="ARBA" id="ARBA00012438"/>
    </source>
</evidence>
<comment type="caution">
    <text evidence="10">The sequence shown here is derived from an EMBL/GenBank/DDBJ whole genome shotgun (WGS) entry which is preliminary data.</text>
</comment>
<dbReference type="SUPFAM" id="SSF47384">
    <property type="entry name" value="Homodimeric domain of signal transducing histidine kinase"/>
    <property type="match status" value="1"/>
</dbReference>